<dbReference type="Pfam" id="PF07883">
    <property type="entry name" value="Cupin_2"/>
    <property type="match status" value="1"/>
</dbReference>
<dbReference type="Gene3D" id="2.60.120.10">
    <property type="entry name" value="Jelly Rolls"/>
    <property type="match status" value="1"/>
</dbReference>
<gene>
    <name evidence="2" type="ORF">NKR23_g9340</name>
</gene>
<dbReference type="EMBL" id="JANBVO010000036">
    <property type="protein sequence ID" value="KAJ9137060.1"/>
    <property type="molecule type" value="Genomic_DNA"/>
</dbReference>
<feature type="domain" description="Cupin type-2" evidence="1">
    <location>
        <begin position="44"/>
        <end position="112"/>
    </location>
</feature>
<name>A0AA38VN29_9PEZI</name>
<dbReference type="CDD" id="cd02208">
    <property type="entry name" value="cupin_RmlC-like"/>
    <property type="match status" value="1"/>
</dbReference>
<dbReference type="InterPro" id="IPR013096">
    <property type="entry name" value="Cupin_2"/>
</dbReference>
<protein>
    <recommendedName>
        <fullName evidence="1">Cupin type-2 domain-containing protein</fullName>
    </recommendedName>
</protein>
<accession>A0AA38VN29</accession>
<dbReference type="AlphaFoldDB" id="A0AA38VN29"/>
<dbReference type="Proteomes" id="UP001174694">
    <property type="component" value="Unassembled WGS sequence"/>
</dbReference>
<keyword evidence="3" id="KW-1185">Reference proteome</keyword>
<evidence type="ECO:0000259" key="1">
    <source>
        <dbReference type="Pfam" id="PF07883"/>
    </source>
</evidence>
<evidence type="ECO:0000313" key="2">
    <source>
        <dbReference type="EMBL" id="KAJ9137060.1"/>
    </source>
</evidence>
<organism evidence="2 3">
    <name type="scientific">Pleurostoma richardsiae</name>
    <dbReference type="NCBI Taxonomy" id="41990"/>
    <lineage>
        <taxon>Eukaryota</taxon>
        <taxon>Fungi</taxon>
        <taxon>Dikarya</taxon>
        <taxon>Ascomycota</taxon>
        <taxon>Pezizomycotina</taxon>
        <taxon>Sordariomycetes</taxon>
        <taxon>Sordariomycetidae</taxon>
        <taxon>Calosphaeriales</taxon>
        <taxon>Pleurostomataceae</taxon>
        <taxon>Pleurostoma</taxon>
    </lineage>
</organism>
<dbReference type="InterPro" id="IPR014710">
    <property type="entry name" value="RmlC-like_jellyroll"/>
</dbReference>
<evidence type="ECO:0000313" key="3">
    <source>
        <dbReference type="Proteomes" id="UP001174694"/>
    </source>
</evidence>
<dbReference type="InterPro" id="IPR011051">
    <property type="entry name" value="RmlC_Cupin_sf"/>
</dbReference>
<reference evidence="2" key="1">
    <citation type="submission" date="2022-07" db="EMBL/GenBank/DDBJ databases">
        <title>Fungi with potential for degradation of polypropylene.</title>
        <authorList>
            <person name="Gostincar C."/>
        </authorList>
    </citation>
    <scope>NUCLEOTIDE SEQUENCE</scope>
    <source>
        <strain evidence="2">EXF-13308</strain>
    </source>
</reference>
<comment type="caution">
    <text evidence="2">The sequence shown here is derived from an EMBL/GenBank/DDBJ whole genome shotgun (WGS) entry which is preliminary data.</text>
</comment>
<sequence length="135" mass="14355">MSGPSPVRITKANDVKTNHGQTEGMIRQSAVVNISPNQQIVGTLMRAQPHSSSGVHHHGTQDTIVYAVSGSGLIVSEGGGKRDRLDPGDWAIIPQGREHQEANDGDDEVVWVICRAPGGLPEVVNLTGWGGDKME</sequence>
<dbReference type="SUPFAM" id="SSF51182">
    <property type="entry name" value="RmlC-like cupins"/>
    <property type="match status" value="1"/>
</dbReference>
<proteinExistence type="predicted"/>